<reference evidence="1 2" key="1">
    <citation type="journal article" date="2024" name="BMC Genomics">
        <title>De novo assembly and annotation of Popillia japonica's genome with initial clues to its potential as an invasive pest.</title>
        <authorList>
            <person name="Cucini C."/>
            <person name="Boschi S."/>
            <person name="Funari R."/>
            <person name="Cardaioli E."/>
            <person name="Iannotti N."/>
            <person name="Marturano G."/>
            <person name="Paoli F."/>
            <person name="Bruttini M."/>
            <person name="Carapelli A."/>
            <person name="Frati F."/>
            <person name="Nardi F."/>
        </authorList>
    </citation>
    <scope>NUCLEOTIDE SEQUENCE [LARGE SCALE GENOMIC DNA]</scope>
    <source>
        <strain evidence="1">DMR45628</strain>
    </source>
</reference>
<dbReference type="EMBL" id="JASPKY010000442">
    <property type="protein sequence ID" value="KAK9696780.1"/>
    <property type="molecule type" value="Genomic_DNA"/>
</dbReference>
<evidence type="ECO:0000313" key="1">
    <source>
        <dbReference type="EMBL" id="KAK9696780.1"/>
    </source>
</evidence>
<protein>
    <submittedName>
        <fullName evidence="1">Uncharacterized protein</fullName>
    </submittedName>
</protein>
<organism evidence="1 2">
    <name type="scientific">Popillia japonica</name>
    <name type="common">Japanese beetle</name>
    <dbReference type="NCBI Taxonomy" id="7064"/>
    <lineage>
        <taxon>Eukaryota</taxon>
        <taxon>Metazoa</taxon>
        <taxon>Ecdysozoa</taxon>
        <taxon>Arthropoda</taxon>
        <taxon>Hexapoda</taxon>
        <taxon>Insecta</taxon>
        <taxon>Pterygota</taxon>
        <taxon>Neoptera</taxon>
        <taxon>Endopterygota</taxon>
        <taxon>Coleoptera</taxon>
        <taxon>Polyphaga</taxon>
        <taxon>Scarabaeiformia</taxon>
        <taxon>Scarabaeidae</taxon>
        <taxon>Rutelinae</taxon>
        <taxon>Popillia</taxon>
    </lineage>
</organism>
<evidence type="ECO:0000313" key="2">
    <source>
        <dbReference type="Proteomes" id="UP001458880"/>
    </source>
</evidence>
<sequence>MSLLLMVRKERGGKFGPQVEQTLFRPVNVVIQTSSSGKLITTTTFLSSTGPESLILLDSWTGHCLRTVTCLLFPTASSNTQVFEEAGSIQQKC</sequence>
<name>A0AAW1J1B6_POPJA</name>
<dbReference type="AlphaFoldDB" id="A0AAW1J1B6"/>
<gene>
    <name evidence="1" type="ORF">QE152_g31352</name>
</gene>
<keyword evidence="2" id="KW-1185">Reference proteome</keyword>
<dbReference type="Proteomes" id="UP001458880">
    <property type="component" value="Unassembled WGS sequence"/>
</dbReference>
<comment type="caution">
    <text evidence="1">The sequence shown here is derived from an EMBL/GenBank/DDBJ whole genome shotgun (WGS) entry which is preliminary data.</text>
</comment>
<accession>A0AAW1J1B6</accession>
<proteinExistence type="predicted"/>